<dbReference type="Proteomes" id="UP000004810">
    <property type="component" value="Unassembled WGS sequence"/>
</dbReference>
<proteinExistence type="predicted"/>
<feature type="non-terminal residue" evidence="1">
    <location>
        <position position="1"/>
    </location>
</feature>
<comment type="caution">
    <text evidence="1">The sequence shown here is derived from an EMBL/GenBank/DDBJ whole genome shotgun (WGS) entry which is preliminary data.</text>
</comment>
<dbReference type="EMBL" id="ADBV01019109">
    <property type="protein sequence ID" value="EJW71247.1"/>
    <property type="molecule type" value="Genomic_DNA"/>
</dbReference>
<gene>
    <name evidence="1" type="ORF">WUBG_17850</name>
</gene>
<protein>
    <submittedName>
        <fullName evidence="1">Uncharacterized protein</fullName>
    </submittedName>
</protein>
<sequence length="49" mass="5783">AREAVNVLIKVSEKNGKKMLFPEVDKLLHVQFVYKKPSTIHTRHRVKRL</sequence>
<name>J9E2S1_WUCBA</name>
<reference evidence="2" key="1">
    <citation type="submission" date="2012-08" db="EMBL/GenBank/DDBJ databases">
        <title>The Genome Sequence of Wuchereria bancrofti.</title>
        <authorList>
            <person name="Nutman T.B."/>
            <person name="Fink D.L."/>
            <person name="Russ C."/>
            <person name="Young S."/>
            <person name="Zeng Q."/>
            <person name="Koehrsen M."/>
            <person name="Alvarado L."/>
            <person name="Berlin A."/>
            <person name="Chapman S.B."/>
            <person name="Chen Z."/>
            <person name="Freedman E."/>
            <person name="Gellesch M."/>
            <person name="Goldberg J."/>
            <person name="Griggs A."/>
            <person name="Gujja S."/>
            <person name="Heilman E.R."/>
            <person name="Heiman D."/>
            <person name="Hepburn T."/>
            <person name="Howarth C."/>
            <person name="Jen D."/>
            <person name="Larson L."/>
            <person name="Lewis B."/>
            <person name="Mehta T."/>
            <person name="Park D."/>
            <person name="Pearson M."/>
            <person name="Roberts A."/>
            <person name="Saif S."/>
            <person name="Shea T."/>
            <person name="Shenoy N."/>
            <person name="Sisk P."/>
            <person name="Stolte C."/>
            <person name="Sykes S."/>
            <person name="Walk T."/>
            <person name="White J."/>
            <person name="Yandava C."/>
            <person name="Haas B."/>
            <person name="Henn M.R."/>
            <person name="Nusbaum C."/>
            <person name="Birren B."/>
        </authorList>
    </citation>
    <scope>NUCLEOTIDE SEQUENCE [LARGE SCALE GENOMIC DNA]</scope>
    <source>
        <strain evidence="2">NA</strain>
    </source>
</reference>
<accession>J9E2S1</accession>
<organism evidence="1 2">
    <name type="scientific">Wuchereria bancrofti</name>
    <dbReference type="NCBI Taxonomy" id="6293"/>
    <lineage>
        <taxon>Eukaryota</taxon>
        <taxon>Metazoa</taxon>
        <taxon>Ecdysozoa</taxon>
        <taxon>Nematoda</taxon>
        <taxon>Chromadorea</taxon>
        <taxon>Rhabditida</taxon>
        <taxon>Spirurina</taxon>
        <taxon>Spiruromorpha</taxon>
        <taxon>Filarioidea</taxon>
        <taxon>Onchocercidae</taxon>
        <taxon>Wuchereria</taxon>
    </lineage>
</organism>
<dbReference type="AlphaFoldDB" id="J9E2S1"/>
<evidence type="ECO:0000313" key="1">
    <source>
        <dbReference type="EMBL" id="EJW71247.1"/>
    </source>
</evidence>
<evidence type="ECO:0000313" key="2">
    <source>
        <dbReference type="Proteomes" id="UP000004810"/>
    </source>
</evidence>